<evidence type="ECO:0000256" key="2">
    <source>
        <dbReference type="SAM" id="SignalP"/>
    </source>
</evidence>
<feature type="signal peptide" evidence="2">
    <location>
        <begin position="1"/>
        <end position="18"/>
    </location>
</feature>
<gene>
    <name evidence="3" type="ORF">OM076_22165</name>
</gene>
<comment type="caution">
    <text evidence="3">The sequence shown here is derived from an EMBL/GenBank/DDBJ whole genome shotgun (WGS) entry which is preliminary data.</text>
</comment>
<evidence type="ECO:0000256" key="1">
    <source>
        <dbReference type="SAM" id="MobiDB-lite"/>
    </source>
</evidence>
<protein>
    <submittedName>
        <fullName evidence="3">Uncharacterized protein</fullName>
    </submittedName>
</protein>
<name>A0A9X3MUK9_9ACTN</name>
<dbReference type="Proteomes" id="UP001149140">
    <property type="component" value="Unassembled WGS sequence"/>
</dbReference>
<dbReference type="RefSeq" id="WP_270042235.1">
    <property type="nucleotide sequence ID" value="NZ_JAPDOD010000022.1"/>
</dbReference>
<accession>A0A9X3MUK9</accession>
<evidence type="ECO:0000313" key="3">
    <source>
        <dbReference type="EMBL" id="MDA0162994.1"/>
    </source>
</evidence>
<keyword evidence="2" id="KW-0732">Signal</keyword>
<proteinExistence type="predicted"/>
<feature type="region of interest" description="Disordered" evidence="1">
    <location>
        <begin position="168"/>
        <end position="187"/>
    </location>
</feature>
<dbReference type="AlphaFoldDB" id="A0A9X3MUK9"/>
<reference evidence="3" key="1">
    <citation type="submission" date="2022-10" db="EMBL/GenBank/DDBJ databases">
        <title>The WGS of Solirubrobacter ginsenosidimutans DSM 21036.</title>
        <authorList>
            <person name="Jiang Z."/>
        </authorList>
    </citation>
    <scope>NUCLEOTIDE SEQUENCE</scope>
    <source>
        <strain evidence="3">DSM 21036</strain>
    </source>
</reference>
<keyword evidence="4" id="KW-1185">Reference proteome</keyword>
<sequence>MRQAVLALVGLLVFPALARADYTVATVQRATPVSAYAGHVVWSQFEGGAFHLYEAHASPARLVTNALPVPPRAVPFDADIGPGADGTPTVVYSRCSREPRAGADGLPVWATGRGCDVYAFALGAAAEARVPGVSTGGASEFLPTIWRDHVGFARVYVGRNRLPYVYVRGDGPSERQPGGMRGDTGLPGPTSLDLAGVRLGLTWGATVNGDFRSDARLDTTTGGHTLLEFTTGQGVGNRVVSAFVFSGRVWWVHETTSGPQHVYRRWRISTEKLEQAEIPATRQRTLAIAPQSVSSVYWSKCGDAGCLIGGDGFANFVATL</sequence>
<feature type="chain" id="PRO_5040967894" evidence="2">
    <location>
        <begin position="19"/>
        <end position="320"/>
    </location>
</feature>
<evidence type="ECO:0000313" key="4">
    <source>
        <dbReference type="Proteomes" id="UP001149140"/>
    </source>
</evidence>
<organism evidence="3 4">
    <name type="scientific">Solirubrobacter ginsenosidimutans</name>
    <dbReference type="NCBI Taxonomy" id="490573"/>
    <lineage>
        <taxon>Bacteria</taxon>
        <taxon>Bacillati</taxon>
        <taxon>Actinomycetota</taxon>
        <taxon>Thermoleophilia</taxon>
        <taxon>Solirubrobacterales</taxon>
        <taxon>Solirubrobacteraceae</taxon>
        <taxon>Solirubrobacter</taxon>
    </lineage>
</organism>
<dbReference type="EMBL" id="JAPDOD010000022">
    <property type="protein sequence ID" value="MDA0162994.1"/>
    <property type="molecule type" value="Genomic_DNA"/>
</dbReference>